<dbReference type="AlphaFoldDB" id="A0A9Q2C5E4"/>
<evidence type="ECO:0000256" key="3">
    <source>
        <dbReference type="ARBA" id="ARBA00022692"/>
    </source>
</evidence>
<feature type="transmembrane region" description="Helical" evidence="6">
    <location>
        <begin position="7"/>
        <end position="29"/>
    </location>
</feature>
<dbReference type="PANTHER" id="PTHR38459:SF1">
    <property type="entry name" value="PROPHAGE BACTOPRENOL-LINKED GLUCOSE TRANSLOCASE HOMOLOG"/>
    <property type="match status" value="1"/>
</dbReference>
<feature type="transmembrane region" description="Helical" evidence="6">
    <location>
        <begin position="35"/>
        <end position="53"/>
    </location>
</feature>
<evidence type="ECO:0000313" key="8">
    <source>
        <dbReference type="EMBL" id="CAJ0726260.1"/>
    </source>
</evidence>
<organism evidence="9 11">
    <name type="scientific">Ralstonia pickettii</name>
    <name type="common">Burkholderia pickettii</name>
    <dbReference type="NCBI Taxonomy" id="329"/>
    <lineage>
        <taxon>Bacteria</taxon>
        <taxon>Pseudomonadati</taxon>
        <taxon>Pseudomonadota</taxon>
        <taxon>Betaproteobacteria</taxon>
        <taxon>Burkholderiales</taxon>
        <taxon>Burkholderiaceae</taxon>
        <taxon>Ralstonia</taxon>
    </lineage>
</organism>
<evidence type="ECO:0000256" key="6">
    <source>
        <dbReference type="SAM" id="Phobius"/>
    </source>
</evidence>
<dbReference type="Proteomes" id="UP001199322">
    <property type="component" value="Unassembled WGS sequence"/>
</dbReference>
<reference evidence="9" key="1">
    <citation type="submission" date="2018-06" db="EMBL/GenBank/DDBJ databases">
        <authorList>
            <person name="O'Rourke A."/>
        </authorList>
    </citation>
    <scope>NUCLEOTIDE SEQUENCE</scope>
    <source>
        <strain evidence="9">132550021-3</strain>
    </source>
</reference>
<evidence type="ECO:0000256" key="4">
    <source>
        <dbReference type="ARBA" id="ARBA00022989"/>
    </source>
</evidence>
<evidence type="ECO:0000256" key="1">
    <source>
        <dbReference type="ARBA" id="ARBA00004141"/>
    </source>
</evidence>
<feature type="transmembrane region" description="Helical" evidence="6">
    <location>
        <begin position="98"/>
        <end position="115"/>
    </location>
</feature>
<accession>A0A9Q2C5E4</accession>
<proteinExistence type="inferred from homology"/>
<keyword evidence="4 6" id="KW-1133">Transmembrane helix</keyword>
<comment type="subcellular location">
    <subcellularLocation>
        <location evidence="1">Membrane</location>
        <topology evidence="1">Multi-pass membrane protein</topology>
    </subcellularLocation>
</comment>
<evidence type="ECO:0000313" key="9">
    <source>
        <dbReference type="EMBL" id="MBX3892011.1"/>
    </source>
</evidence>
<evidence type="ECO:0000256" key="5">
    <source>
        <dbReference type="ARBA" id="ARBA00023136"/>
    </source>
</evidence>
<feature type="domain" description="GtrA/DPMS transmembrane" evidence="7">
    <location>
        <begin position="9"/>
        <end position="121"/>
    </location>
</feature>
<sequence>MTNRHRFYRYLASGGVSTAAHYLTLYALVQMGTEPVLGSTIAALVGLVLNYSVSRRWVFDASAKIPETLARFALVWMLALLINAWALASLLALGFHYLVAQVTATGVLVLINFNLHRRWTFSGARVPPLDK</sequence>
<dbReference type="InterPro" id="IPR051401">
    <property type="entry name" value="GtrA_CellWall_Glycosyl"/>
</dbReference>
<protein>
    <submittedName>
        <fullName evidence="9">GtrA family protein</fullName>
    </submittedName>
</protein>
<keyword evidence="3 6" id="KW-0812">Transmembrane</keyword>
<dbReference type="PANTHER" id="PTHR38459">
    <property type="entry name" value="PROPHAGE BACTOPRENOL-LINKED GLUCOSE TRANSLOCASE HOMOLOG"/>
    <property type="match status" value="1"/>
</dbReference>
<dbReference type="GO" id="GO:0000271">
    <property type="term" value="P:polysaccharide biosynthetic process"/>
    <property type="evidence" value="ECO:0007669"/>
    <property type="project" value="InterPro"/>
</dbReference>
<keyword evidence="5 6" id="KW-0472">Membrane</keyword>
<gene>
    <name evidence="9" type="ORF">DEE74_19280</name>
    <name evidence="8" type="ORF">R38712_02984</name>
</gene>
<dbReference type="InterPro" id="IPR007267">
    <property type="entry name" value="GtrA_DPMS_TM"/>
</dbReference>
<evidence type="ECO:0000259" key="7">
    <source>
        <dbReference type="Pfam" id="PF04138"/>
    </source>
</evidence>
<dbReference type="GO" id="GO:0005886">
    <property type="term" value="C:plasma membrane"/>
    <property type="evidence" value="ECO:0007669"/>
    <property type="project" value="TreeGrafter"/>
</dbReference>
<feature type="transmembrane region" description="Helical" evidence="6">
    <location>
        <begin position="73"/>
        <end position="92"/>
    </location>
</feature>
<evidence type="ECO:0000313" key="10">
    <source>
        <dbReference type="Proteomes" id="UP001189303"/>
    </source>
</evidence>
<comment type="caution">
    <text evidence="9">The sequence shown here is derived from an EMBL/GenBank/DDBJ whole genome shotgun (WGS) entry which is preliminary data.</text>
</comment>
<name>A0A9Q2C5E4_RALPI</name>
<comment type="similarity">
    <text evidence="2">Belongs to the GtrA family.</text>
</comment>
<dbReference type="EMBL" id="QGBI01000019">
    <property type="protein sequence ID" value="MBX3892011.1"/>
    <property type="molecule type" value="Genomic_DNA"/>
</dbReference>
<dbReference type="RefSeq" id="WP_009241652.1">
    <property type="nucleotide sequence ID" value="NZ_CABKQE010000004.1"/>
</dbReference>
<evidence type="ECO:0000313" key="11">
    <source>
        <dbReference type="Proteomes" id="UP001199322"/>
    </source>
</evidence>
<reference evidence="8 10" key="2">
    <citation type="submission" date="2023-07" db="EMBL/GenBank/DDBJ databases">
        <authorList>
            <person name="Peeters C."/>
        </authorList>
    </citation>
    <scope>NUCLEOTIDE SEQUENCE [LARGE SCALE GENOMIC DNA]</scope>
    <source>
        <strain evidence="8 10">R-38712</strain>
    </source>
</reference>
<dbReference type="Proteomes" id="UP001189303">
    <property type="component" value="Unassembled WGS sequence"/>
</dbReference>
<evidence type="ECO:0000256" key="2">
    <source>
        <dbReference type="ARBA" id="ARBA00009399"/>
    </source>
</evidence>
<dbReference type="Pfam" id="PF04138">
    <property type="entry name" value="GtrA_DPMS_TM"/>
    <property type="match status" value="1"/>
</dbReference>
<keyword evidence="10" id="KW-1185">Reference proteome</keyword>
<dbReference type="GeneID" id="34793017"/>
<dbReference type="EMBL" id="CATWFT010000009">
    <property type="protein sequence ID" value="CAJ0726260.1"/>
    <property type="molecule type" value="Genomic_DNA"/>
</dbReference>